<dbReference type="InterPro" id="IPR004791">
    <property type="entry name" value="UvrC"/>
</dbReference>
<keyword evidence="5 6" id="KW-0234">DNA repair</keyword>
<evidence type="ECO:0000313" key="10">
    <source>
        <dbReference type="Proteomes" id="UP000242592"/>
    </source>
</evidence>
<dbReference type="EMBL" id="FQXN01000003">
    <property type="protein sequence ID" value="SHH41488.1"/>
    <property type="molecule type" value="Genomic_DNA"/>
</dbReference>
<keyword evidence="2 6" id="KW-0227">DNA damage</keyword>
<evidence type="ECO:0000256" key="3">
    <source>
        <dbReference type="ARBA" id="ARBA00022769"/>
    </source>
</evidence>
<dbReference type="InterPro" id="IPR010994">
    <property type="entry name" value="RuvA_2-like"/>
</dbReference>
<dbReference type="AlphaFoldDB" id="A0A1M5STC0"/>
<evidence type="ECO:0000256" key="2">
    <source>
        <dbReference type="ARBA" id="ARBA00022763"/>
    </source>
</evidence>
<dbReference type="InterPro" id="IPR036876">
    <property type="entry name" value="UVR_dom_sf"/>
</dbReference>
<dbReference type="Proteomes" id="UP000242592">
    <property type="component" value="Unassembled WGS sequence"/>
</dbReference>
<dbReference type="GO" id="GO:0006289">
    <property type="term" value="P:nucleotide-excision repair"/>
    <property type="evidence" value="ECO:0007669"/>
    <property type="project" value="UniProtKB-UniRule"/>
</dbReference>
<dbReference type="CDD" id="cd10434">
    <property type="entry name" value="GIY-YIG_UvrC_Cho"/>
    <property type="match status" value="1"/>
</dbReference>
<dbReference type="Pfam" id="PF01541">
    <property type="entry name" value="GIY-YIG"/>
    <property type="match status" value="1"/>
</dbReference>
<dbReference type="RefSeq" id="WP_073072954.1">
    <property type="nucleotide sequence ID" value="NZ_FQXN01000003.1"/>
</dbReference>
<feature type="domain" description="UvrC family homology region profile" evidence="8">
    <location>
        <begin position="323"/>
        <end position="435"/>
    </location>
</feature>
<dbReference type="PANTHER" id="PTHR30562:SF1">
    <property type="entry name" value="UVRABC SYSTEM PROTEIN C"/>
    <property type="match status" value="1"/>
</dbReference>
<dbReference type="GO" id="GO:0009432">
    <property type="term" value="P:SOS response"/>
    <property type="evidence" value="ECO:0007669"/>
    <property type="project" value="UniProtKB-UniRule"/>
</dbReference>
<comment type="similarity">
    <text evidence="6">Belongs to the UvrC family.</text>
</comment>
<keyword evidence="10" id="KW-1185">Reference proteome</keyword>
<name>A0A1M5STC0_9BACT</name>
<dbReference type="NCBIfam" id="TIGR00194">
    <property type="entry name" value="uvrC"/>
    <property type="match status" value="1"/>
</dbReference>
<evidence type="ECO:0000256" key="1">
    <source>
        <dbReference type="ARBA" id="ARBA00022490"/>
    </source>
</evidence>
<keyword evidence="6" id="KW-0742">SOS response</keyword>
<gene>
    <name evidence="6" type="primary">uvrC</name>
    <name evidence="9" type="ORF">SAMN02745199_1057</name>
</gene>
<accession>A0A1M5STC0</accession>
<dbReference type="Pfam" id="PF08459">
    <property type="entry name" value="UvrC_RNaseH_dom"/>
    <property type="match status" value="1"/>
</dbReference>
<dbReference type="InterPro" id="IPR001162">
    <property type="entry name" value="UvrC_RNase_H_dom"/>
</dbReference>
<dbReference type="InterPro" id="IPR035901">
    <property type="entry name" value="GIY-YIG_endonuc_sf"/>
</dbReference>
<proteinExistence type="inferred from homology"/>
<dbReference type="SUPFAM" id="SSF46600">
    <property type="entry name" value="C-terminal UvrC-binding domain of UvrB"/>
    <property type="match status" value="1"/>
</dbReference>
<organism evidence="9 10">
    <name type="scientific">Thermosipho atlanticus DSM 15807</name>
    <dbReference type="NCBI Taxonomy" id="1123380"/>
    <lineage>
        <taxon>Bacteria</taxon>
        <taxon>Thermotogati</taxon>
        <taxon>Thermotogota</taxon>
        <taxon>Thermotogae</taxon>
        <taxon>Thermotogales</taxon>
        <taxon>Fervidobacteriaceae</taxon>
        <taxon>Thermosipho</taxon>
    </lineage>
</organism>
<dbReference type="GO" id="GO:0009380">
    <property type="term" value="C:excinuclease repair complex"/>
    <property type="evidence" value="ECO:0007669"/>
    <property type="project" value="InterPro"/>
</dbReference>
<feature type="domain" description="GIY-YIG" evidence="7">
    <location>
        <begin position="12"/>
        <end position="87"/>
    </location>
</feature>
<dbReference type="SUPFAM" id="SSF47781">
    <property type="entry name" value="RuvA domain 2-like"/>
    <property type="match status" value="1"/>
</dbReference>
<dbReference type="Pfam" id="PF14520">
    <property type="entry name" value="HHH_5"/>
    <property type="match status" value="1"/>
</dbReference>
<evidence type="ECO:0000259" key="7">
    <source>
        <dbReference type="PROSITE" id="PS50164"/>
    </source>
</evidence>
<dbReference type="SMART" id="SM00465">
    <property type="entry name" value="GIYc"/>
    <property type="match status" value="1"/>
</dbReference>
<dbReference type="PROSITE" id="PS50164">
    <property type="entry name" value="GIY_YIG"/>
    <property type="match status" value="1"/>
</dbReference>
<comment type="subcellular location">
    <subcellularLocation>
        <location evidence="6">Cytoplasm</location>
    </subcellularLocation>
</comment>
<dbReference type="InterPro" id="IPR000305">
    <property type="entry name" value="GIY-YIG_endonuc"/>
</dbReference>
<dbReference type="SUPFAM" id="SSF82771">
    <property type="entry name" value="GIY-YIG endonuclease"/>
    <property type="match status" value="1"/>
</dbReference>
<keyword evidence="3 6" id="KW-0228">DNA excision</keyword>
<reference evidence="10" key="1">
    <citation type="submission" date="2016-11" db="EMBL/GenBank/DDBJ databases">
        <authorList>
            <person name="Varghese N."/>
            <person name="Submissions S."/>
        </authorList>
    </citation>
    <scope>NUCLEOTIDE SEQUENCE [LARGE SCALE GENOMIC DNA]</scope>
    <source>
        <strain evidence="10">DSM 15807</strain>
    </source>
</reference>
<dbReference type="FunFam" id="3.40.1440.10:FF:000001">
    <property type="entry name" value="UvrABC system protein C"/>
    <property type="match status" value="1"/>
</dbReference>
<dbReference type="InterPro" id="IPR050066">
    <property type="entry name" value="UvrABC_protein_C"/>
</dbReference>
<dbReference type="HAMAP" id="MF_00203">
    <property type="entry name" value="UvrC"/>
    <property type="match status" value="1"/>
</dbReference>
<evidence type="ECO:0000313" key="9">
    <source>
        <dbReference type="EMBL" id="SHH41488.1"/>
    </source>
</evidence>
<keyword evidence="4 6" id="KW-0267">Excision nuclease</keyword>
<dbReference type="STRING" id="1123380.SAMN02745199_1057"/>
<comment type="function">
    <text evidence="6">The UvrABC repair system catalyzes the recognition and processing of DNA lesions. UvrC both incises the 5' and 3' sides of the lesion. The N-terminal half is responsible for the 3' incision and the C-terminal half is responsible for the 5' incision.</text>
</comment>
<dbReference type="GO" id="GO:0009381">
    <property type="term" value="F:excinuclease ABC activity"/>
    <property type="evidence" value="ECO:0007669"/>
    <property type="project" value="UniProtKB-UniRule"/>
</dbReference>
<sequence length="549" mass="64153">MLEKKLIEKVSNKPGVYLFKRNKEYIYIGKAKNLKKRLASHFNLKEEKSKLIINEATSLETIIVTNEKEALLLEATLINKYQPKYNVMLKGNEFYPYIRISNDKFPYIEVVRSRKKDGIYFGPYTNIRFTKVLVEILQKILKFRTCKKELSKIKKPCILFHLNTCTAPCIENIDKKSYQTSISKLYSILKGDFDFVRNFIRDKMEHHAKMLDFENAIKYRDLLYSFEKLLNSQGVILSDKRNVDYIAFDHNIFVILKVRGGVLISKLIYEGDFDIEEFLYHFYYGISSERPDRIVIDNKLSFDFDITISTPIDSDDEGLLKIAYENLLDKIYNNAFDIETLKELKELLKLKKIPKLIEGTDISHRSGKYTVASLIVFENGKPRKDLYRKYKLGNILDDFKSIKLLIKKRYTKHKLPDLFFVDGGRGQVNAALEAFKELGFSPVVVGLAKENEIIITKEKEFVLPFEHPILRMFVKIRDETHRVANAFSNNLYLKNYRTKILDEIPGIGPKRKKLLLKNYGSIENIKNAPLEELEKLIGKKLAKRLKEEL</sequence>
<dbReference type="InterPro" id="IPR038476">
    <property type="entry name" value="UvrC_RNase_H_dom_sf"/>
</dbReference>
<evidence type="ECO:0000256" key="6">
    <source>
        <dbReference type="HAMAP-Rule" id="MF_00203"/>
    </source>
</evidence>
<protein>
    <recommendedName>
        <fullName evidence="6">UvrABC system protein C</fullName>
        <shortName evidence="6">Protein UvrC</shortName>
    </recommendedName>
    <alternativeName>
        <fullName evidence="6">Excinuclease ABC subunit C</fullName>
    </alternativeName>
</protein>
<comment type="subunit">
    <text evidence="6">Interacts with UvrB in an incision complex.</text>
</comment>
<dbReference type="Gene3D" id="1.10.150.20">
    <property type="entry name" value="5' to 3' exonuclease, C-terminal subdomain"/>
    <property type="match status" value="1"/>
</dbReference>
<evidence type="ECO:0000259" key="8">
    <source>
        <dbReference type="PROSITE" id="PS50165"/>
    </source>
</evidence>
<dbReference type="OrthoDB" id="9804933at2"/>
<dbReference type="GO" id="GO:0003677">
    <property type="term" value="F:DNA binding"/>
    <property type="evidence" value="ECO:0007669"/>
    <property type="project" value="UniProtKB-UniRule"/>
</dbReference>
<evidence type="ECO:0000256" key="5">
    <source>
        <dbReference type="ARBA" id="ARBA00023204"/>
    </source>
</evidence>
<keyword evidence="1 6" id="KW-0963">Cytoplasm</keyword>
<dbReference type="Gene3D" id="3.30.420.340">
    <property type="entry name" value="UvrC, RNAse H endonuclease domain"/>
    <property type="match status" value="1"/>
</dbReference>
<evidence type="ECO:0000256" key="4">
    <source>
        <dbReference type="ARBA" id="ARBA00022881"/>
    </source>
</evidence>
<dbReference type="InterPro" id="IPR047296">
    <property type="entry name" value="GIY-YIG_UvrC_Cho"/>
</dbReference>
<dbReference type="Gene3D" id="3.40.1440.10">
    <property type="entry name" value="GIY-YIG endonuclease"/>
    <property type="match status" value="1"/>
</dbReference>
<dbReference type="PANTHER" id="PTHR30562">
    <property type="entry name" value="UVRC/OXIDOREDUCTASE"/>
    <property type="match status" value="1"/>
</dbReference>
<dbReference type="PROSITE" id="PS50165">
    <property type="entry name" value="UVRC"/>
    <property type="match status" value="1"/>
</dbReference>
<dbReference type="GO" id="GO:0005737">
    <property type="term" value="C:cytoplasm"/>
    <property type="evidence" value="ECO:0007669"/>
    <property type="project" value="UniProtKB-SubCell"/>
</dbReference>